<evidence type="ECO:0000313" key="2">
    <source>
        <dbReference type="EMBL" id="KAI8046767.1"/>
    </source>
</evidence>
<evidence type="ECO:0000313" key="3">
    <source>
        <dbReference type="Proteomes" id="UP001059596"/>
    </source>
</evidence>
<gene>
    <name evidence="2" type="ORF">M5D96_002980</name>
</gene>
<accession>A0A9P9Z106</accession>
<sequence>MAQQRSLSGQKKRGNSKTPNKFKSLRGRLFECYESEYTGISRLCSESESDSSPTHNRSLVAGMCANWDVGVSAHSPFPSRDKVKCGGVECKYASLL</sequence>
<proteinExistence type="predicted"/>
<dbReference type="Proteomes" id="UP001059596">
    <property type="component" value="Chromosome 3R"/>
</dbReference>
<protein>
    <submittedName>
        <fullName evidence="2">Uncharacterized protein</fullName>
    </submittedName>
</protein>
<dbReference type="EMBL" id="JAMKOV010000001">
    <property type="protein sequence ID" value="KAI8046767.1"/>
    <property type="molecule type" value="Genomic_DNA"/>
</dbReference>
<evidence type="ECO:0000256" key="1">
    <source>
        <dbReference type="SAM" id="MobiDB-lite"/>
    </source>
</evidence>
<dbReference type="AlphaFoldDB" id="A0A9P9Z106"/>
<feature type="region of interest" description="Disordered" evidence="1">
    <location>
        <begin position="1"/>
        <end position="22"/>
    </location>
</feature>
<comment type="caution">
    <text evidence="2">The sequence shown here is derived from an EMBL/GenBank/DDBJ whole genome shotgun (WGS) entry which is preliminary data.</text>
</comment>
<keyword evidence="3" id="KW-1185">Reference proteome</keyword>
<organism evidence="2 3">
    <name type="scientific">Drosophila gunungcola</name>
    <name type="common">fruit fly</name>
    <dbReference type="NCBI Taxonomy" id="103775"/>
    <lineage>
        <taxon>Eukaryota</taxon>
        <taxon>Metazoa</taxon>
        <taxon>Ecdysozoa</taxon>
        <taxon>Arthropoda</taxon>
        <taxon>Hexapoda</taxon>
        <taxon>Insecta</taxon>
        <taxon>Pterygota</taxon>
        <taxon>Neoptera</taxon>
        <taxon>Endopterygota</taxon>
        <taxon>Diptera</taxon>
        <taxon>Brachycera</taxon>
        <taxon>Muscomorpha</taxon>
        <taxon>Ephydroidea</taxon>
        <taxon>Drosophilidae</taxon>
        <taxon>Drosophila</taxon>
        <taxon>Sophophora</taxon>
    </lineage>
</organism>
<name>A0A9P9Z106_9MUSC</name>
<reference evidence="2" key="1">
    <citation type="journal article" date="2023" name="Genome Biol. Evol.">
        <title>Long-read-based Genome Assembly of Drosophila gunungcola Reveals Fewer Chemosensory Genes in Flower-breeding Species.</title>
        <authorList>
            <person name="Negi A."/>
            <person name="Liao B.Y."/>
            <person name="Yeh S.D."/>
        </authorList>
    </citation>
    <scope>NUCLEOTIDE SEQUENCE</scope>
    <source>
        <strain evidence="2">Sukarami</strain>
    </source>
</reference>